<accession>A0A4V3UNH4</accession>
<feature type="region of interest" description="Disordered" evidence="1">
    <location>
        <begin position="1"/>
        <end position="35"/>
    </location>
</feature>
<evidence type="ECO:0000256" key="1">
    <source>
        <dbReference type="SAM" id="MobiDB-lite"/>
    </source>
</evidence>
<sequence>MSPNKSDPPPETRMGTSHRTQKATQWIMDATGGIE</sequence>
<feature type="compositionally biased region" description="Polar residues" evidence="1">
    <location>
        <begin position="14"/>
        <end position="24"/>
    </location>
</feature>
<evidence type="ECO:0000313" key="3">
    <source>
        <dbReference type="Proteomes" id="UP000308092"/>
    </source>
</evidence>
<comment type="caution">
    <text evidence="2">The sequence shown here is derived from an EMBL/GenBank/DDBJ whole genome shotgun (WGS) entry which is preliminary data.</text>
</comment>
<evidence type="ECO:0000313" key="2">
    <source>
        <dbReference type="EMBL" id="THC91194.1"/>
    </source>
</evidence>
<dbReference type="EMBL" id="SOSA01000438">
    <property type="protein sequence ID" value="THC91194.1"/>
    <property type="molecule type" value="Genomic_DNA"/>
</dbReference>
<keyword evidence="3" id="KW-1185">Reference proteome</keyword>
<dbReference type="Proteomes" id="UP000308092">
    <property type="component" value="Unassembled WGS sequence"/>
</dbReference>
<protein>
    <submittedName>
        <fullName evidence="2">Uncharacterized protein</fullName>
    </submittedName>
</protein>
<dbReference type="VEuPathDB" id="FungiDB:EYZ11_009343"/>
<dbReference type="AlphaFoldDB" id="A0A4V3UNH4"/>
<proteinExistence type="predicted"/>
<reference evidence="2 3" key="1">
    <citation type="submission" date="2019-03" db="EMBL/GenBank/DDBJ databases">
        <title>The genome sequence of a newly discovered highly antifungal drug resistant Aspergillus species, Aspergillus tanneri NIH 1004.</title>
        <authorList>
            <person name="Mounaud S."/>
            <person name="Singh I."/>
            <person name="Joardar V."/>
            <person name="Pakala S."/>
            <person name="Pakala S."/>
            <person name="Venepally P."/>
            <person name="Hoover J."/>
            <person name="Nierman W."/>
            <person name="Chung J."/>
            <person name="Losada L."/>
        </authorList>
    </citation>
    <scope>NUCLEOTIDE SEQUENCE [LARGE SCALE GENOMIC DNA]</scope>
    <source>
        <strain evidence="2 3">NIH1004</strain>
    </source>
</reference>
<name>A0A4V3UNH4_9EURO</name>
<gene>
    <name evidence="2" type="ORF">EYZ11_009343</name>
</gene>
<organism evidence="2 3">
    <name type="scientific">Aspergillus tanneri</name>
    <dbReference type="NCBI Taxonomy" id="1220188"/>
    <lineage>
        <taxon>Eukaryota</taxon>
        <taxon>Fungi</taxon>
        <taxon>Dikarya</taxon>
        <taxon>Ascomycota</taxon>
        <taxon>Pezizomycotina</taxon>
        <taxon>Eurotiomycetes</taxon>
        <taxon>Eurotiomycetidae</taxon>
        <taxon>Eurotiales</taxon>
        <taxon>Aspergillaceae</taxon>
        <taxon>Aspergillus</taxon>
        <taxon>Aspergillus subgen. Circumdati</taxon>
    </lineage>
</organism>
<feature type="compositionally biased region" description="Pro residues" evidence="1">
    <location>
        <begin position="1"/>
        <end position="11"/>
    </location>
</feature>